<evidence type="ECO:0000313" key="3">
    <source>
        <dbReference type="Proteomes" id="UP000521943"/>
    </source>
</evidence>
<reference evidence="2 3" key="1">
    <citation type="submission" date="2020-07" db="EMBL/GenBank/DDBJ databases">
        <title>Comparative genomics of pyrophilous fungi reveals a link between fire events and developmental genes.</title>
        <authorList>
            <consortium name="DOE Joint Genome Institute"/>
            <person name="Steindorff A.S."/>
            <person name="Carver A."/>
            <person name="Calhoun S."/>
            <person name="Stillman K."/>
            <person name="Liu H."/>
            <person name="Lipzen A."/>
            <person name="Pangilinan J."/>
            <person name="Labutti K."/>
            <person name="Bruns T.D."/>
            <person name="Grigoriev I.V."/>
        </authorList>
    </citation>
    <scope>NUCLEOTIDE SEQUENCE [LARGE SCALE GENOMIC DNA]</scope>
    <source>
        <strain evidence="2 3">CBS 144469</strain>
    </source>
</reference>
<dbReference type="Proteomes" id="UP000521943">
    <property type="component" value="Unassembled WGS sequence"/>
</dbReference>
<feature type="compositionally biased region" description="Basic residues" evidence="1">
    <location>
        <begin position="142"/>
        <end position="152"/>
    </location>
</feature>
<feature type="region of interest" description="Disordered" evidence="1">
    <location>
        <begin position="42"/>
        <end position="154"/>
    </location>
</feature>
<protein>
    <submittedName>
        <fullName evidence="2">Uncharacterized protein</fullName>
    </submittedName>
</protein>
<comment type="caution">
    <text evidence="2">The sequence shown here is derived from an EMBL/GenBank/DDBJ whole genome shotgun (WGS) entry which is preliminary data.</text>
</comment>
<name>A0A8H6M451_9AGAR</name>
<evidence type="ECO:0000256" key="1">
    <source>
        <dbReference type="SAM" id="MobiDB-lite"/>
    </source>
</evidence>
<dbReference type="AlphaFoldDB" id="A0A8H6M451"/>
<keyword evidence="3" id="KW-1185">Reference proteome</keyword>
<gene>
    <name evidence="2" type="ORF">DFP72DRAFT_355188</name>
</gene>
<sequence length="173" mass="18753">MGPVVHIQLHDLSECSCDPRIKIHKGAEVCPPSAASPIARCGKPETRLVPEPGRRTTARACDSPSRFPKRVAESHMTGTSSSSYPGHSHCAPPAMQRPLSTGSAPPPLPPRQAPGYEQSRPAPTSASSDLARGMRGLQGLRSRGKVQHHRLRQLPPLLTSQLRLVQVQRHDRP</sequence>
<organism evidence="2 3">
    <name type="scientific">Ephemerocybe angulata</name>
    <dbReference type="NCBI Taxonomy" id="980116"/>
    <lineage>
        <taxon>Eukaryota</taxon>
        <taxon>Fungi</taxon>
        <taxon>Dikarya</taxon>
        <taxon>Basidiomycota</taxon>
        <taxon>Agaricomycotina</taxon>
        <taxon>Agaricomycetes</taxon>
        <taxon>Agaricomycetidae</taxon>
        <taxon>Agaricales</taxon>
        <taxon>Agaricineae</taxon>
        <taxon>Psathyrellaceae</taxon>
        <taxon>Ephemerocybe</taxon>
    </lineage>
</organism>
<dbReference type="OrthoDB" id="2405700at2759"/>
<evidence type="ECO:0000313" key="2">
    <source>
        <dbReference type="EMBL" id="KAF6754938.1"/>
    </source>
</evidence>
<feature type="compositionally biased region" description="Polar residues" evidence="1">
    <location>
        <begin position="76"/>
        <end position="85"/>
    </location>
</feature>
<dbReference type="EMBL" id="JACGCI010000032">
    <property type="protein sequence ID" value="KAF6754938.1"/>
    <property type="molecule type" value="Genomic_DNA"/>
</dbReference>
<accession>A0A8H6M451</accession>
<proteinExistence type="predicted"/>
<feature type="compositionally biased region" description="Basic and acidic residues" evidence="1">
    <location>
        <begin position="42"/>
        <end position="54"/>
    </location>
</feature>